<evidence type="ECO:0008006" key="5">
    <source>
        <dbReference type="Google" id="ProtNLM"/>
    </source>
</evidence>
<evidence type="ECO:0000256" key="2">
    <source>
        <dbReference type="SAM" id="Phobius"/>
    </source>
</evidence>
<organism evidence="3 4">
    <name type="scientific">Massilia eurypsychrophila</name>
    <dbReference type="NCBI Taxonomy" id="1485217"/>
    <lineage>
        <taxon>Bacteria</taxon>
        <taxon>Pseudomonadati</taxon>
        <taxon>Pseudomonadota</taxon>
        <taxon>Betaproteobacteria</taxon>
        <taxon>Burkholderiales</taxon>
        <taxon>Oxalobacteraceae</taxon>
        <taxon>Telluria group</taxon>
        <taxon>Massilia</taxon>
    </lineage>
</organism>
<dbReference type="AlphaFoldDB" id="A0A2G8TFM3"/>
<evidence type="ECO:0000256" key="1">
    <source>
        <dbReference type="SAM" id="Coils"/>
    </source>
</evidence>
<dbReference type="Proteomes" id="UP000230390">
    <property type="component" value="Unassembled WGS sequence"/>
</dbReference>
<accession>A0A2G8TFM3</accession>
<proteinExistence type="predicted"/>
<dbReference type="EMBL" id="PDOC01000005">
    <property type="protein sequence ID" value="PIL44850.1"/>
    <property type="molecule type" value="Genomic_DNA"/>
</dbReference>
<dbReference type="Gene3D" id="1.20.58.130">
    <property type="match status" value="1"/>
</dbReference>
<evidence type="ECO:0000313" key="3">
    <source>
        <dbReference type="EMBL" id="PIL44850.1"/>
    </source>
</evidence>
<evidence type="ECO:0000313" key="4">
    <source>
        <dbReference type="Proteomes" id="UP000230390"/>
    </source>
</evidence>
<dbReference type="OrthoDB" id="8777803at2"/>
<protein>
    <recommendedName>
        <fullName evidence="5">DUF1640 domain-containing protein</fullName>
    </recommendedName>
</protein>
<feature type="transmembrane region" description="Helical" evidence="2">
    <location>
        <begin position="123"/>
        <end position="141"/>
    </location>
</feature>
<dbReference type="RefSeq" id="WP_099788356.1">
    <property type="nucleotide sequence ID" value="NZ_JBHLYV010000086.1"/>
</dbReference>
<keyword evidence="2" id="KW-0812">Transmembrane</keyword>
<sequence>MNHDSRSFEDDLSSLKADLAVVRSNYVTKADLQEVRLELKAEIQDGRLEMKAIEANLLSRIDAVRVDDIYGLKIELKSEISALGTELRSDISALRVDNEKLRGEMKAMLAVVQKSLNAQTWRIIGTVSSLVAVVFFIVRAGY</sequence>
<reference evidence="3 4" key="1">
    <citation type="submission" date="2017-10" db="EMBL/GenBank/DDBJ databases">
        <title>Massilia psychrophilum sp. nov., a novel purple-pigmented bacterium isolated from Tianshan glacier, Xinjiang Municipality, China.</title>
        <authorList>
            <person name="Wang H."/>
        </authorList>
    </citation>
    <scope>NUCLEOTIDE SEQUENCE [LARGE SCALE GENOMIC DNA]</scope>
    <source>
        <strain evidence="3 4">JCM 30074</strain>
    </source>
</reference>
<feature type="coiled-coil region" evidence="1">
    <location>
        <begin position="29"/>
        <end position="56"/>
    </location>
</feature>
<comment type="caution">
    <text evidence="3">The sequence shown here is derived from an EMBL/GenBank/DDBJ whole genome shotgun (WGS) entry which is preliminary data.</text>
</comment>
<keyword evidence="1" id="KW-0175">Coiled coil</keyword>
<gene>
    <name evidence="3" type="ORF">CR105_10190</name>
</gene>
<keyword evidence="2" id="KW-0472">Membrane</keyword>
<name>A0A2G8TFM3_9BURK</name>
<keyword evidence="2" id="KW-1133">Transmembrane helix</keyword>
<keyword evidence="4" id="KW-1185">Reference proteome</keyword>